<organism evidence="8 9">
    <name type="scientific">Trametes cubensis</name>
    <dbReference type="NCBI Taxonomy" id="1111947"/>
    <lineage>
        <taxon>Eukaryota</taxon>
        <taxon>Fungi</taxon>
        <taxon>Dikarya</taxon>
        <taxon>Basidiomycota</taxon>
        <taxon>Agaricomycotina</taxon>
        <taxon>Agaricomycetes</taxon>
        <taxon>Polyporales</taxon>
        <taxon>Polyporaceae</taxon>
        <taxon>Trametes</taxon>
    </lineage>
</organism>
<keyword evidence="2" id="KW-0479">Metal-binding</keyword>
<dbReference type="EMBL" id="JAPEVG010000379">
    <property type="protein sequence ID" value="KAJ8463666.1"/>
    <property type="molecule type" value="Genomic_DNA"/>
</dbReference>
<dbReference type="GO" id="GO:0000981">
    <property type="term" value="F:DNA-binding transcription factor activity, RNA polymerase II-specific"/>
    <property type="evidence" value="ECO:0007669"/>
    <property type="project" value="InterPro"/>
</dbReference>
<dbReference type="CDD" id="cd12148">
    <property type="entry name" value="fungal_TF_MHR"/>
    <property type="match status" value="1"/>
</dbReference>
<dbReference type="InterPro" id="IPR007219">
    <property type="entry name" value="XnlR_reg_dom"/>
</dbReference>
<dbReference type="SMART" id="SM00066">
    <property type="entry name" value="GAL4"/>
    <property type="match status" value="1"/>
</dbReference>
<evidence type="ECO:0000256" key="2">
    <source>
        <dbReference type="ARBA" id="ARBA00022723"/>
    </source>
</evidence>
<gene>
    <name evidence="8" type="ORF">ONZ51_g10113</name>
</gene>
<protein>
    <recommendedName>
        <fullName evidence="7">Zn(2)-C6 fungal-type domain-containing protein</fullName>
    </recommendedName>
</protein>
<keyword evidence="4" id="KW-0804">Transcription</keyword>
<dbReference type="PANTHER" id="PTHR47338">
    <property type="entry name" value="ZN(II)2CYS6 TRANSCRIPTION FACTOR (EUROFUNG)-RELATED"/>
    <property type="match status" value="1"/>
</dbReference>
<dbReference type="GO" id="GO:0008270">
    <property type="term" value="F:zinc ion binding"/>
    <property type="evidence" value="ECO:0007669"/>
    <property type="project" value="InterPro"/>
</dbReference>
<evidence type="ECO:0000256" key="5">
    <source>
        <dbReference type="ARBA" id="ARBA00023242"/>
    </source>
</evidence>
<sequence>MKAPTALQRGMACLCCRKRKMKCDGARPVCSQCSKANRASECQYYEKKRTSRTQLLQAKITKLEARLRELEAEQTPEPSSSSASQSPSVAGSSSPGLGGTLSFDPSVFNPSDLDREFGQGSGDPESRGDADPFLPGFQDDSSHADFTWPSGALDFPPAVDDFLAPCPSEPSSSRLQEPSSSSSANWWENDVLCENKRILLDIFFAHRHQCSFDVHVGRFKAALLLPAAQKPHPSLVHAIFLLACYFSRSPQLTALEPHFLKRSLRGIAEALQNSDRIVHVLQASCLLAIYFFWHGRTLEGYYHSSIAARLAVGLGLHQIRSNDWFQFQLARAGYQQDAPAPLKASVPLKAPLDEIEYAERIAAFWQIFSVDRAWAVATGLPTALPDDDHPRSRIETIWPIAIPDDPDPTIEGNMMQQSYSNGHMPGSVTVAALRVKAIALFERTARFSAAPNKDDSHYSLEMSLSQFTTNLSNLSNQQYGLSYLISNADLVDMQTLIHAATIHLHRDALETQPQSYQKCVWAANAMTSLIRSLPDNDYDLLYPIIATCWRSAAEVYLRILATSQGQSLPTAAELIDQEIDTLIKAMQRLSFVFPIAGIYATKVQEDREAARRSYIPLSYDERAVQ</sequence>
<evidence type="ECO:0000256" key="1">
    <source>
        <dbReference type="ARBA" id="ARBA00004123"/>
    </source>
</evidence>
<dbReference type="GO" id="GO:0005634">
    <property type="term" value="C:nucleus"/>
    <property type="evidence" value="ECO:0007669"/>
    <property type="project" value="UniProtKB-SubCell"/>
</dbReference>
<evidence type="ECO:0000256" key="3">
    <source>
        <dbReference type="ARBA" id="ARBA00023015"/>
    </source>
</evidence>
<evidence type="ECO:0000313" key="8">
    <source>
        <dbReference type="EMBL" id="KAJ8463666.1"/>
    </source>
</evidence>
<proteinExistence type="predicted"/>
<evidence type="ECO:0000313" key="9">
    <source>
        <dbReference type="Proteomes" id="UP001215151"/>
    </source>
</evidence>
<name>A0AAD7X549_9APHY</name>
<feature type="domain" description="Zn(2)-C6 fungal-type" evidence="7">
    <location>
        <begin position="12"/>
        <end position="44"/>
    </location>
</feature>
<dbReference type="PROSITE" id="PS00463">
    <property type="entry name" value="ZN2_CY6_FUNGAL_1"/>
    <property type="match status" value="1"/>
</dbReference>
<dbReference type="Pfam" id="PF04082">
    <property type="entry name" value="Fungal_trans"/>
    <property type="match status" value="1"/>
</dbReference>
<feature type="region of interest" description="Disordered" evidence="6">
    <location>
        <begin position="70"/>
        <end position="136"/>
    </location>
</feature>
<dbReference type="CDD" id="cd14725">
    <property type="entry name" value="ZIP_Gal4-like_2"/>
    <property type="match status" value="1"/>
</dbReference>
<evidence type="ECO:0000256" key="4">
    <source>
        <dbReference type="ARBA" id="ARBA00023163"/>
    </source>
</evidence>
<dbReference type="PANTHER" id="PTHR47338:SF29">
    <property type="entry name" value="ZN(2)-C6 FUNGAL-TYPE DOMAIN-CONTAINING PROTEIN"/>
    <property type="match status" value="1"/>
</dbReference>
<evidence type="ECO:0000256" key="6">
    <source>
        <dbReference type="SAM" id="MobiDB-lite"/>
    </source>
</evidence>
<accession>A0AAD7X549</accession>
<dbReference type="GO" id="GO:0003677">
    <property type="term" value="F:DNA binding"/>
    <property type="evidence" value="ECO:0007669"/>
    <property type="project" value="InterPro"/>
</dbReference>
<feature type="compositionally biased region" description="Low complexity" evidence="6">
    <location>
        <begin position="76"/>
        <end position="95"/>
    </location>
</feature>
<dbReference type="InterPro" id="IPR001138">
    <property type="entry name" value="Zn2Cys6_DnaBD"/>
</dbReference>
<dbReference type="GO" id="GO:0006351">
    <property type="term" value="P:DNA-templated transcription"/>
    <property type="evidence" value="ECO:0007669"/>
    <property type="project" value="InterPro"/>
</dbReference>
<evidence type="ECO:0000259" key="7">
    <source>
        <dbReference type="PROSITE" id="PS50048"/>
    </source>
</evidence>
<comment type="subcellular location">
    <subcellularLocation>
        <location evidence="1">Nucleus</location>
    </subcellularLocation>
</comment>
<dbReference type="SMART" id="SM00906">
    <property type="entry name" value="Fungal_trans"/>
    <property type="match status" value="1"/>
</dbReference>
<dbReference type="InterPro" id="IPR050815">
    <property type="entry name" value="TF_fung"/>
</dbReference>
<dbReference type="CDD" id="cd00067">
    <property type="entry name" value="GAL4"/>
    <property type="match status" value="1"/>
</dbReference>
<dbReference type="InterPro" id="IPR036864">
    <property type="entry name" value="Zn2-C6_fun-type_DNA-bd_sf"/>
</dbReference>
<dbReference type="Pfam" id="PF00172">
    <property type="entry name" value="Zn_clus"/>
    <property type="match status" value="1"/>
</dbReference>
<dbReference type="Proteomes" id="UP001215151">
    <property type="component" value="Unassembled WGS sequence"/>
</dbReference>
<dbReference type="SUPFAM" id="SSF57701">
    <property type="entry name" value="Zn2/Cys6 DNA-binding domain"/>
    <property type="match status" value="1"/>
</dbReference>
<dbReference type="Gene3D" id="4.10.240.10">
    <property type="entry name" value="Zn(2)-C6 fungal-type DNA-binding domain"/>
    <property type="match status" value="1"/>
</dbReference>
<comment type="caution">
    <text evidence="8">The sequence shown here is derived from an EMBL/GenBank/DDBJ whole genome shotgun (WGS) entry which is preliminary data.</text>
</comment>
<keyword evidence="9" id="KW-1185">Reference proteome</keyword>
<keyword evidence="3" id="KW-0805">Transcription regulation</keyword>
<keyword evidence="5" id="KW-0539">Nucleus</keyword>
<dbReference type="PROSITE" id="PS50048">
    <property type="entry name" value="ZN2_CY6_FUNGAL_2"/>
    <property type="match status" value="1"/>
</dbReference>
<reference evidence="8" key="1">
    <citation type="submission" date="2022-11" db="EMBL/GenBank/DDBJ databases">
        <title>Genome Sequence of Cubamyces cubensis.</title>
        <authorList>
            <person name="Buettner E."/>
        </authorList>
    </citation>
    <scope>NUCLEOTIDE SEQUENCE</scope>
    <source>
        <strain evidence="8">MPL-01</strain>
    </source>
</reference>
<dbReference type="AlphaFoldDB" id="A0AAD7X549"/>